<dbReference type="Proteomes" id="UP000198855">
    <property type="component" value="Unassembled WGS sequence"/>
</dbReference>
<evidence type="ECO:0000259" key="8">
    <source>
        <dbReference type="PROSITE" id="PS50928"/>
    </source>
</evidence>
<feature type="transmembrane region" description="Helical" evidence="7">
    <location>
        <begin position="250"/>
        <end position="271"/>
    </location>
</feature>
<evidence type="ECO:0000256" key="1">
    <source>
        <dbReference type="ARBA" id="ARBA00004651"/>
    </source>
</evidence>
<accession>A0A1I1XG79</accession>
<evidence type="ECO:0000256" key="3">
    <source>
        <dbReference type="ARBA" id="ARBA00022475"/>
    </source>
</evidence>
<dbReference type="AlphaFoldDB" id="A0A1I1XG79"/>
<dbReference type="GO" id="GO:0055085">
    <property type="term" value="P:transmembrane transport"/>
    <property type="evidence" value="ECO:0007669"/>
    <property type="project" value="InterPro"/>
</dbReference>
<dbReference type="PANTHER" id="PTHR43744:SF12">
    <property type="entry name" value="ABC TRANSPORTER PERMEASE PROTEIN MG189-RELATED"/>
    <property type="match status" value="1"/>
</dbReference>
<protein>
    <submittedName>
        <fullName evidence="9">Multiple sugar transport system permease protein</fullName>
    </submittedName>
</protein>
<keyword evidence="3" id="KW-1003">Cell membrane</keyword>
<dbReference type="InterPro" id="IPR035906">
    <property type="entry name" value="MetI-like_sf"/>
</dbReference>
<keyword evidence="5 7" id="KW-1133">Transmembrane helix</keyword>
<feature type="domain" description="ABC transmembrane type-1" evidence="8">
    <location>
        <begin position="81"/>
        <end position="271"/>
    </location>
</feature>
<keyword evidence="2 7" id="KW-0813">Transport</keyword>
<evidence type="ECO:0000256" key="5">
    <source>
        <dbReference type="ARBA" id="ARBA00022989"/>
    </source>
</evidence>
<sequence length="286" mass="31811">MSTTTATGRKVKTGATLANTVVYLLMIIGGVIMAVPFLWMLSTSLKPDGEVFSYPPQWIPSTFAWDNYKLIFTDAHMIRGFFNTMIVVIPTLVIGLFACALSAYAFAKLRFPGRDKLFMTLVGTMVIPGAVMMIPAFIMFKTFGWTDSWKPLIIPGMFGAPMTIFFFRQFIKQLPDELEDAAKIDGMNPFGIFMKIIIPLTKPALITQGILSFNAGYNDYLGPLIYLNTPEKYTLQLELASFSSYYVTEWTLIMAGAVVALIPTLILFAFAQRFFIEGIALTGIKG</sequence>
<feature type="transmembrane region" description="Helical" evidence="7">
    <location>
        <begin position="192"/>
        <end position="211"/>
    </location>
</feature>
<feature type="transmembrane region" description="Helical" evidence="7">
    <location>
        <begin position="81"/>
        <end position="106"/>
    </location>
</feature>
<evidence type="ECO:0000256" key="7">
    <source>
        <dbReference type="RuleBase" id="RU363032"/>
    </source>
</evidence>
<dbReference type="CDD" id="cd06261">
    <property type="entry name" value="TM_PBP2"/>
    <property type="match status" value="1"/>
</dbReference>
<proteinExistence type="inferred from homology"/>
<keyword evidence="9" id="KW-0762">Sugar transport</keyword>
<dbReference type="GO" id="GO:0005886">
    <property type="term" value="C:plasma membrane"/>
    <property type="evidence" value="ECO:0007669"/>
    <property type="project" value="UniProtKB-SubCell"/>
</dbReference>
<feature type="transmembrane region" description="Helical" evidence="7">
    <location>
        <begin position="152"/>
        <end position="171"/>
    </location>
</feature>
<keyword evidence="4 7" id="KW-0812">Transmembrane</keyword>
<dbReference type="PANTHER" id="PTHR43744">
    <property type="entry name" value="ABC TRANSPORTER PERMEASE PROTEIN MG189-RELATED-RELATED"/>
    <property type="match status" value="1"/>
</dbReference>
<keyword evidence="6 7" id="KW-0472">Membrane</keyword>
<name>A0A1I1XG79_9BACL</name>
<comment type="similarity">
    <text evidence="7">Belongs to the binding-protein-dependent transport system permease family.</text>
</comment>
<evidence type="ECO:0000256" key="2">
    <source>
        <dbReference type="ARBA" id="ARBA00022448"/>
    </source>
</evidence>
<organism evidence="9 10">
    <name type="scientific">Paenibacillus catalpae</name>
    <dbReference type="NCBI Taxonomy" id="1045775"/>
    <lineage>
        <taxon>Bacteria</taxon>
        <taxon>Bacillati</taxon>
        <taxon>Bacillota</taxon>
        <taxon>Bacilli</taxon>
        <taxon>Bacillales</taxon>
        <taxon>Paenibacillaceae</taxon>
        <taxon>Paenibacillus</taxon>
    </lineage>
</organism>
<keyword evidence="10" id="KW-1185">Reference proteome</keyword>
<comment type="subcellular location">
    <subcellularLocation>
        <location evidence="1 7">Cell membrane</location>
        <topology evidence="1 7">Multi-pass membrane protein</topology>
    </subcellularLocation>
</comment>
<dbReference type="Pfam" id="PF00528">
    <property type="entry name" value="BPD_transp_1"/>
    <property type="match status" value="1"/>
</dbReference>
<evidence type="ECO:0000256" key="6">
    <source>
        <dbReference type="ARBA" id="ARBA00023136"/>
    </source>
</evidence>
<reference evidence="10" key="1">
    <citation type="submission" date="2016-10" db="EMBL/GenBank/DDBJ databases">
        <authorList>
            <person name="Varghese N."/>
            <person name="Submissions S."/>
        </authorList>
    </citation>
    <scope>NUCLEOTIDE SEQUENCE [LARGE SCALE GENOMIC DNA]</scope>
    <source>
        <strain evidence="10">CGMCC 1.10784</strain>
    </source>
</reference>
<dbReference type="OrthoDB" id="9771544at2"/>
<dbReference type="STRING" id="1045775.SAMN05216378_2179"/>
<evidence type="ECO:0000313" key="9">
    <source>
        <dbReference type="EMBL" id="SFE06357.1"/>
    </source>
</evidence>
<dbReference type="PROSITE" id="PS50928">
    <property type="entry name" value="ABC_TM1"/>
    <property type="match status" value="1"/>
</dbReference>
<feature type="transmembrane region" description="Helical" evidence="7">
    <location>
        <begin position="21"/>
        <end position="41"/>
    </location>
</feature>
<dbReference type="Gene3D" id="1.10.3720.10">
    <property type="entry name" value="MetI-like"/>
    <property type="match status" value="1"/>
</dbReference>
<dbReference type="EMBL" id="FOMT01000002">
    <property type="protein sequence ID" value="SFE06357.1"/>
    <property type="molecule type" value="Genomic_DNA"/>
</dbReference>
<feature type="transmembrane region" description="Helical" evidence="7">
    <location>
        <begin position="118"/>
        <end position="140"/>
    </location>
</feature>
<evidence type="ECO:0000256" key="4">
    <source>
        <dbReference type="ARBA" id="ARBA00022692"/>
    </source>
</evidence>
<dbReference type="RefSeq" id="WP_091184528.1">
    <property type="nucleotide sequence ID" value="NZ_FOMT01000002.1"/>
</dbReference>
<dbReference type="InterPro" id="IPR000515">
    <property type="entry name" value="MetI-like"/>
</dbReference>
<evidence type="ECO:0000313" key="10">
    <source>
        <dbReference type="Proteomes" id="UP000198855"/>
    </source>
</evidence>
<dbReference type="SUPFAM" id="SSF161098">
    <property type="entry name" value="MetI-like"/>
    <property type="match status" value="1"/>
</dbReference>
<gene>
    <name evidence="9" type="ORF">SAMN05216378_2179</name>
</gene>